<keyword evidence="3" id="KW-0067">ATP-binding</keyword>
<proteinExistence type="inferred from homology"/>
<evidence type="ECO:0000313" key="8">
    <source>
        <dbReference type="EMBL" id="MBY6141965.1"/>
    </source>
</evidence>
<dbReference type="EMBL" id="JAHVJA010000016">
    <property type="protein sequence ID" value="MBY6141965.1"/>
    <property type="molecule type" value="Genomic_DNA"/>
</dbReference>
<dbReference type="InterPro" id="IPR004346">
    <property type="entry name" value="CagE_TrbE_VirB"/>
</dbReference>
<dbReference type="InterPro" id="IPR043964">
    <property type="entry name" value="P-loop_TraG"/>
</dbReference>
<gene>
    <name evidence="8" type="ORF">KUV26_21235</name>
</gene>
<dbReference type="RefSeq" id="WP_222509906.1">
    <property type="nucleotide sequence ID" value="NZ_JAHVJA010000016.1"/>
</dbReference>
<feature type="domain" description="TraG P-loop" evidence="7">
    <location>
        <begin position="614"/>
        <end position="695"/>
    </location>
</feature>
<keyword evidence="4" id="KW-0843">Virulence</keyword>
<reference evidence="8 9" key="1">
    <citation type="submission" date="2021-06" db="EMBL/GenBank/DDBJ databases">
        <title>50 bacteria genomes isolated from Dapeng, Shenzhen, China.</title>
        <authorList>
            <person name="Zheng W."/>
            <person name="Yu S."/>
            <person name="Huang Y."/>
        </authorList>
    </citation>
    <scope>NUCLEOTIDE SEQUENCE [LARGE SCALE GENOMIC DNA]</scope>
    <source>
        <strain evidence="8 9">DP1N14-2</strain>
    </source>
</reference>
<dbReference type="InterPro" id="IPR051162">
    <property type="entry name" value="T4SS_component"/>
</dbReference>
<comment type="caution">
    <text evidence="8">The sequence shown here is derived from an EMBL/GenBank/DDBJ whole genome shotgun (WGS) entry which is preliminary data.</text>
</comment>
<accession>A0ABS7NLA7</accession>
<keyword evidence="2" id="KW-0547">Nucleotide-binding</keyword>
<dbReference type="Gene3D" id="3.40.50.300">
    <property type="entry name" value="P-loop containing nucleotide triphosphate hydrolases"/>
    <property type="match status" value="1"/>
</dbReference>
<evidence type="ECO:0000256" key="2">
    <source>
        <dbReference type="ARBA" id="ARBA00022741"/>
    </source>
</evidence>
<dbReference type="NCBIfam" id="TIGR00929">
    <property type="entry name" value="VirB4_CagE"/>
    <property type="match status" value="1"/>
</dbReference>
<dbReference type="InterPro" id="IPR018145">
    <property type="entry name" value="CagE_TrbE_VirB_cntrl_dom"/>
</dbReference>
<evidence type="ECO:0000256" key="4">
    <source>
        <dbReference type="ARBA" id="ARBA00023026"/>
    </source>
</evidence>
<evidence type="ECO:0000259" key="6">
    <source>
        <dbReference type="Pfam" id="PF03135"/>
    </source>
</evidence>
<dbReference type="Proteomes" id="UP000766629">
    <property type="component" value="Unassembled WGS sequence"/>
</dbReference>
<evidence type="ECO:0000256" key="5">
    <source>
        <dbReference type="ARBA" id="ARBA00023635"/>
    </source>
</evidence>
<feature type="domain" description="CagE TrbE VirB component of type IV transporter system central" evidence="6">
    <location>
        <begin position="179"/>
        <end position="377"/>
    </location>
</feature>
<evidence type="ECO:0000256" key="1">
    <source>
        <dbReference type="ARBA" id="ARBA00006512"/>
    </source>
</evidence>
<protein>
    <recommendedName>
        <fullName evidence="5">Type IV secretion system protein virB4</fullName>
    </recommendedName>
</protein>
<name>A0ABS7NLA7_9RHOB</name>
<evidence type="ECO:0000259" key="7">
    <source>
        <dbReference type="Pfam" id="PF19044"/>
    </source>
</evidence>
<sequence>MGFAKKIKAELTADRYLPYIRHSDEHTIITRGRGAFQMLKLEGVSFETADRQRINTLHNNLNHALRNIADDNMMLYVHVVRTADDDYPEGGFSSETSKWIDAAYREKLERKTLFRNDIYLTVYMQPRELPGAKLAKGVRRARTSQIEVDQDLLGELDDKTLQLLSNLSRFKPRRLAVERNSRGLLISQPASVLRQLITGHNEPVPVVMGTIGNAIYTDRVIFGREAFEIRHPAASTFGAMFGVKEYHAVTRPNMLDNLLTAPFQFVLTQSFRCVAKNEALRAMSLKEGRMRNSKDPALSQADQLVEARDELMSGHYVMGEHNLSLAVFASDAKALKNHVADAKNLLSESGAVAGREDLGLESAFWSQLPGNHPFRIRPALVTSRNFTAMAPLHNFPAGHRSGNEWGGAVAKLRSTAGTPFYYNFHVEDLGHALICGPSGSGKTVFQTFMLSQLEKFGAKGILFDKDYGCEIFVRALGGSYLSFQPGQPTGCAPFMAIDATPEATPFLISLVKSMLSGGDDSCRFSAEDQKRIETAVASLATLPRGQRSVSTLKELLGFGRGAGDIGNRLDRWCEAGQLGWVFDNQADTIDFGASLAGFDITAFLDDPEIRNPIMMYLMYRVEQLINGQRIAIFIDEFWKALSDPYFVSFVRDKLKVIRKQNGIIVAGTQSPSDVLASPIARTVIEQCANLIFFGSDKASRADLIDGFGLSEREFDIIRNELPRGHFLVKQGGNSVVCDLDLTGLDDVLTVLSGRTATNEIMRELRADNPDPAHWLPLLFQRRKEME</sequence>
<comment type="similarity">
    <text evidence="1">Belongs to the TrbE/VirB4 family.</text>
</comment>
<dbReference type="PANTHER" id="PTHR30121:SF12">
    <property type="entry name" value="TYPE IV SECRETION SYSTEM PROTEIN CAGE"/>
    <property type="match status" value="1"/>
</dbReference>
<evidence type="ECO:0000256" key="3">
    <source>
        <dbReference type="ARBA" id="ARBA00022840"/>
    </source>
</evidence>
<organism evidence="8 9">
    <name type="scientific">Leisingera daeponensis</name>
    <dbReference type="NCBI Taxonomy" id="405746"/>
    <lineage>
        <taxon>Bacteria</taxon>
        <taxon>Pseudomonadati</taxon>
        <taxon>Pseudomonadota</taxon>
        <taxon>Alphaproteobacteria</taxon>
        <taxon>Rhodobacterales</taxon>
        <taxon>Roseobacteraceae</taxon>
        <taxon>Leisingera</taxon>
    </lineage>
</organism>
<evidence type="ECO:0000313" key="9">
    <source>
        <dbReference type="Proteomes" id="UP000766629"/>
    </source>
</evidence>
<dbReference type="PANTHER" id="PTHR30121">
    <property type="entry name" value="UNCHARACTERIZED PROTEIN YJGR-RELATED"/>
    <property type="match status" value="1"/>
</dbReference>
<dbReference type="InterPro" id="IPR027417">
    <property type="entry name" value="P-loop_NTPase"/>
</dbReference>
<dbReference type="Pfam" id="PF03135">
    <property type="entry name" value="CagE_TrbE_VirB"/>
    <property type="match status" value="1"/>
</dbReference>
<keyword evidence="9" id="KW-1185">Reference proteome</keyword>
<dbReference type="SUPFAM" id="SSF52540">
    <property type="entry name" value="P-loop containing nucleoside triphosphate hydrolases"/>
    <property type="match status" value="1"/>
</dbReference>
<dbReference type="Pfam" id="PF19044">
    <property type="entry name" value="P-loop_TraG"/>
    <property type="match status" value="1"/>
</dbReference>
<dbReference type="CDD" id="cd01127">
    <property type="entry name" value="TrwB_TraG_TraD_VirD4"/>
    <property type="match status" value="1"/>
</dbReference>